<keyword evidence="2" id="KW-1185">Reference proteome</keyword>
<dbReference type="GO" id="GO:0016829">
    <property type="term" value="F:lyase activity"/>
    <property type="evidence" value="ECO:0007669"/>
    <property type="project" value="UniProtKB-KW"/>
</dbReference>
<sequence>MNQTADLIRSATLRPDESQRSFRATLDAIARPGRVTRLPQESLETVPAALLPVLALADLGTGVHVLADDPRWADVTGVVTNAAPAPLHRARLVAALRPVTAAELRSLCRGSATAPEDGALAALAVPDVTGGEQPLRLTGPGLPGEVVIAPRGLPEGFAAARGHGDFPAGIDLLLVAPDGRLLGLPRSTHLELVTSRED</sequence>
<dbReference type="NCBIfam" id="TIGR03292">
    <property type="entry name" value="PhnH_redo"/>
    <property type="match status" value="1"/>
</dbReference>
<dbReference type="Gene3D" id="3.40.50.11310">
    <property type="entry name" value="Bacterial phosphonate metabolism protein PhnH"/>
    <property type="match status" value="1"/>
</dbReference>
<keyword evidence="1" id="KW-0456">Lyase</keyword>
<proteinExistence type="predicted"/>
<dbReference type="Pfam" id="PF05845">
    <property type="entry name" value="PhnH"/>
    <property type="match status" value="1"/>
</dbReference>
<evidence type="ECO:0000313" key="1">
    <source>
        <dbReference type="EMBL" id="TKG72244.1"/>
    </source>
</evidence>
<reference evidence="1 2" key="1">
    <citation type="journal article" date="2015" name="Antonie Van Leeuwenhoek">
        <title>Prauserella endophytica sp. nov., an endophytic actinobacterium isolated from Tamarix taklamakanensis.</title>
        <authorList>
            <person name="Liu J.M."/>
            <person name="Habden X."/>
            <person name="Guo L."/>
            <person name="Tuo L."/>
            <person name="Jiang Z.K."/>
            <person name="Liu S.W."/>
            <person name="Liu X.F."/>
            <person name="Chen L."/>
            <person name="Li R.F."/>
            <person name="Zhang Y.Q."/>
            <person name="Sun C.H."/>
        </authorList>
    </citation>
    <scope>NUCLEOTIDE SEQUENCE [LARGE SCALE GENOMIC DNA]</scope>
    <source>
        <strain evidence="1 2">CGMCC 4.7182</strain>
    </source>
</reference>
<accession>A0ABY2S8P6</accession>
<dbReference type="InterPro" id="IPR008772">
    <property type="entry name" value="Phosphonate_metab_PhnH"/>
</dbReference>
<dbReference type="RefSeq" id="WP_112269502.1">
    <property type="nucleotide sequence ID" value="NZ_SWMS01000003.1"/>
</dbReference>
<protein>
    <submittedName>
        <fullName evidence="1">Phosphonate C-P lyase system protein PhnH</fullName>
    </submittedName>
</protein>
<dbReference type="EMBL" id="SWMS01000003">
    <property type="protein sequence ID" value="TKG72244.1"/>
    <property type="molecule type" value="Genomic_DNA"/>
</dbReference>
<comment type="caution">
    <text evidence="1">The sequence shown here is derived from an EMBL/GenBank/DDBJ whole genome shotgun (WGS) entry which is preliminary data.</text>
</comment>
<name>A0ABY2S8P6_9PSEU</name>
<dbReference type="Proteomes" id="UP000309992">
    <property type="component" value="Unassembled WGS sequence"/>
</dbReference>
<dbReference type="InterPro" id="IPR038058">
    <property type="entry name" value="PhnH-like_sp"/>
</dbReference>
<dbReference type="SUPFAM" id="SSF159709">
    <property type="entry name" value="PhnH-like"/>
    <property type="match status" value="1"/>
</dbReference>
<gene>
    <name evidence="1" type="primary">phnH</name>
    <name evidence="1" type="ORF">FCN18_08280</name>
</gene>
<organism evidence="1 2">
    <name type="scientific">Prauserella endophytica</name>
    <dbReference type="NCBI Taxonomy" id="1592324"/>
    <lineage>
        <taxon>Bacteria</taxon>
        <taxon>Bacillati</taxon>
        <taxon>Actinomycetota</taxon>
        <taxon>Actinomycetes</taxon>
        <taxon>Pseudonocardiales</taxon>
        <taxon>Pseudonocardiaceae</taxon>
        <taxon>Prauserella</taxon>
        <taxon>Prauserella coralliicola group</taxon>
    </lineage>
</organism>
<evidence type="ECO:0000313" key="2">
    <source>
        <dbReference type="Proteomes" id="UP000309992"/>
    </source>
</evidence>